<comment type="caution">
    <text evidence="8">The sequence shown here is derived from an EMBL/GenBank/DDBJ whole genome shotgun (WGS) entry which is preliminary data.</text>
</comment>
<keyword evidence="9" id="KW-1185">Reference proteome</keyword>
<dbReference type="Pfam" id="PF07690">
    <property type="entry name" value="MFS_1"/>
    <property type="match status" value="1"/>
</dbReference>
<evidence type="ECO:0000256" key="5">
    <source>
        <dbReference type="ARBA" id="ARBA00023136"/>
    </source>
</evidence>
<feature type="domain" description="Major facilitator superfamily (MFS) profile" evidence="7">
    <location>
        <begin position="232"/>
        <end position="411"/>
    </location>
</feature>
<dbReference type="PANTHER" id="PTHR23526">
    <property type="entry name" value="INTEGRAL MEMBRANE TRANSPORT PROTEIN-RELATED"/>
    <property type="match status" value="1"/>
</dbReference>
<dbReference type="GO" id="GO:0005886">
    <property type="term" value="C:plasma membrane"/>
    <property type="evidence" value="ECO:0007669"/>
    <property type="project" value="UniProtKB-SubCell"/>
</dbReference>
<keyword evidence="4 6" id="KW-1133">Transmembrane helix</keyword>
<feature type="transmembrane region" description="Helical" evidence="6">
    <location>
        <begin position="79"/>
        <end position="102"/>
    </location>
</feature>
<keyword evidence="3 6" id="KW-0812">Transmembrane</keyword>
<evidence type="ECO:0000313" key="9">
    <source>
        <dbReference type="Proteomes" id="UP000243739"/>
    </source>
</evidence>
<reference evidence="8 9" key="1">
    <citation type="submission" date="2016-09" db="EMBL/GenBank/DDBJ databases">
        <title>Draft genome sequence for the type strain of Vulcanibacillus modesticaldus BR, a strictly anaerobic, moderately thermophilic, and nitrate-reducing bacterium from deep sea-hydrothermal vents of the Mid-Atlantic Ridge.</title>
        <authorList>
            <person name="Abin C.A."/>
            <person name="Hollibaugh J.T."/>
        </authorList>
    </citation>
    <scope>NUCLEOTIDE SEQUENCE [LARGE SCALE GENOMIC DNA]</scope>
    <source>
        <strain evidence="8 9">BR</strain>
    </source>
</reference>
<sequence>MIELFNKYRYYVIFLGHGMLLAITMSMIDFNTVFPSLVNKLSDSKVIFGALYSIMLGVPFIFNLFFSHIMRRDQYKKKYLLLGINLRALSFLGMAFFVYYFSIESSAIVVYSLFFWIFVFSISGGFAGIAYLDIIGKVIDEKDRNKFFTYKQLVSSVSALVGGLIIKKIFDLKSLEFPNNYSIILFIAFGGLFLASLLFWLIKEPPSNKQEDVKLSTYFFKEIPAILKGDKVFSRFIVVQNLTGISLMILPFYMVYAKETFQLDNSYIGIYLIFQISGTILSNFFWGRINSKWGNKAVVNLCILFGAIIPIFALIISRFGPSVYSLVFFLVGFVISGRKIGFDQYLLEISPEVERTTYIGINGTLSIFIVILPLIGGTFIEYFGYNITFLLVSIIMFITTYIFREKKQVHR</sequence>
<name>A0A1D2YX41_9BACI</name>
<feature type="transmembrane region" description="Helical" evidence="6">
    <location>
        <begin position="182"/>
        <end position="202"/>
    </location>
</feature>
<dbReference type="InterPro" id="IPR011701">
    <property type="entry name" value="MFS"/>
</dbReference>
<evidence type="ECO:0000256" key="6">
    <source>
        <dbReference type="SAM" id="Phobius"/>
    </source>
</evidence>
<keyword evidence="5 6" id="KW-0472">Membrane</keyword>
<proteinExistence type="predicted"/>
<evidence type="ECO:0000256" key="1">
    <source>
        <dbReference type="ARBA" id="ARBA00004651"/>
    </source>
</evidence>
<dbReference type="Gene3D" id="1.20.1250.20">
    <property type="entry name" value="MFS general substrate transporter like domains"/>
    <property type="match status" value="2"/>
</dbReference>
<feature type="transmembrane region" description="Helical" evidence="6">
    <location>
        <begin position="108"/>
        <end position="132"/>
    </location>
</feature>
<keyword evidence="2" id="KW-0813">Transport</keyword>
<accession>A0A1D2YX41</accession>
<dbReference type="GO" id="GO:0022857">
    <property type="term" value="F:transmembrane transporter activity"/>
    <property type="evidence" value="ECO:0007669"/>
    <property type="project" value="InterPro"/>
</dbReference>
<gene>
    <name evidence="8" type="ORF">BHF71_05730</name>
</gene>
<evidence type="ECO:0000256" key="2">
    <source>
        <dbReference type="ARBA" id="ARBA00022448"/>
    </source>
</evidence>
<dbReference type="InterPro" id="IPR020846">
    <property type="entry name" value="MFS_dom"/>
</dbReference>
<feature type="transmembrane region" description="Helical" evidence="6">
    <location>
        <begin position="268"/>
        <end position="286"/>
    </location>
</feature>
<evidence type="ECO:0000256" key="4">
    <source>
        <dbReference type="ARBA" id="ARBA00022989"/>
    </source>
</evidence>
<dbReference type="InterPro" id="IPR052528">
    <property type="entry name" value="Sugar_transport-like"/>
</dbReference>
<protein>
    <recommendedName>
        <fullName evidence="7">Major facilitator superfamily (MFS) profile domain-containing protein</fullName>
    </recommendedName>
</protein>
<dbReference type="STRING" id="337097.BHF71_05730"/>
<feature type="transmembrane region" description="Helical" evidence="6">
    <location>
        <begin position="382"/>
        <end position="403"/>
    </location>
</feature>
<evidence type="ECO:0000313" key="8">
    <source>
        <dbReference type="EMBL" id="OEG00187.1"/>
    </source>
</evidence>
<comment type="subcellular location">
    <subcellularLocation>
        <location evidence="1">Cell membrane</location>
        <topology evidence="1">Multi-pass membrane protein</topology>
    </subcellularLocation>
</comment>
<evidence type="ECO:0000259" key="7">
    <source>
        <dbReference type="PROSITE" id="PS50850"/>
    </source>
</evidence>
<dbReference type="Proteomes" id="UP000243739">
    <property type="component" value="Unassembled WGS sequence"/>
</dbReference>
<dbReference type="InterPro" id="IPR036259">
    <property type="entry name" value="MFS_trans_sf"/>
</dbReference>
<evidence type="ECO:0000256" key="3">
    <source>
        <dbReference type="ARBA" id="ARBA00022692"/>
    </source>
</evidence>
<dbReference type="OrthoDB" id="1704268at2"/>
<feature type="transmembrane region" description="Helical" evidence="6">
    <location>
        <begin position="298"/>
        <end position="316"/>
    </location>
</feature>
<dbReference type="EMBL" id="MIJF01000005">
    <property type="protein sequence ID" value="OEG00187.1"/>
    <property type="molecule type" value="Genomic_DNA"/>
</dbReference>
<dbReference type="RefSeq" id="WP_069655913.1">
    <property type="nucleotide sequence ID" value="NZ_MIJF01000005.1"/>
</dbReference>
<feature type="transmembrane region" description="Helical" evidence="6">
    <location>
        <begin position="153"/>
        <end position="170"/>
    </location>
</feature>
<dbReference type="PANTHER" id="PTHR23526:SF1">
    <property type="entry name" value="MAJOR FACILITATOR SUPERFAMILY MFS_1"/>
    <property type="match status" value="1"/>
</dbReference>
<feature type="transmembrane region" description="Helical" evidence="6">
    <location>
        <begin position="236"/>
        <end position="256"/>
    </location>
</feature>
<dbReference type="PROSITE" id="PS50850">
    <property type="entry name" value="MFS"/>
    <property type="match status" value="1"/>
</dbReference>
<feature type="transmembrane region" description="Helical" evidence="6">
    <location>
        <begin position="358"/>
        <end position="376"/>
    </location>
</feature>
<feature type="transmembrane region" description="Helical" evidence="6">
    <location>
        <begin position="12"/>
        <end position="34"/>
    </location>
</feature>
<organism evidence="8 9">
    <name type="scientific">Vulcanibacillus modesticaldus</name>
    <dbReference type="NCBI Taxonomy" id="337097"/>
    <lineage>
        <taxon>Bacteria</taxon>
        <taxon>Bacillati</taxon>
        <taxon>Bacillota</taxon>
        <taxon>Bacilli</taxon>
        <taxon>Bacillales</taxon>
        <taxon>Bacillaceae</taxon>
        <taxon>Vulcanibacillus</taxon>
    </lineage>
</organism>
<feature type="transmembrane region" description="Helical" evidence="6">
    <location>
        <begin position="322"/>
        <end position="337"/>
    </location>
</feature>
<dbReference type="AlphaFoldDB" id="A0A1D2YX41"/>
<feature type="transmembrane region" description="Helical" evidence="6">
    <location>
        <begin position="46"/>
        <end position="67"/>
    </location>
</feature>
<dbReference type="SUPFAM" id="SSF103473">
    <property type="entry name" value="MFS general substrate transporter"/>
    <property type="match status" value="1"/>
</dbReference>